<dbReference type="EMBL" id="CP044496">
    <property type="protein sequence ID" value="QFG51915.1"/>
    <property type="molecule type" value="Genomic_DNA"/>
</dbReference>
<feature type="transmembrane region" description="Helical" evidence="2">
    <location>
        <begin position="84"/>
        <end position="102"/>
    </location>
</feature>
<evidence type="ECO:0000256" key="2">
    <source>
        <dbReference type="SAM" id="Phobius"/>
    </source>
</evidence>
<dbReference type="RefSeq" id="WP_056969948.1">
    <property type="nucleotide sequence ID" value="NZ_AP014808.1"/>
</dbReference>
<organism evidence="4 6">
    <name type="scientific">Lactobacillus acetotolerans</name>
    <dbReference type="NCBI Taxonomy" id="1600"/>
    <lineage>
        <taxon>Bacteria</taxon>
        <taxon>Bacillati</taxon>
        <taxon>Bacillota</taxon>
        <taxon>Bacilli</taxon>
        <taxon>Lactobacillales</taxon>
        <taxon>Lactobacillaceae</taxon>
        <taxon>Lactobacillus</taxon>
    </lineage>
</organism>
<keyword evidence="5" id="KW-0482">Metalloprotease</keyword>
<comment type="similarity">
    <text evidence="1">Belongs to the UPF0177 family.</text>
</comment>
<sequence length="224" mass="26362">MRKLFHYLGNIAGIILALAAYSVLQTFYFFPRRIHKLLHLNVQIQCVMTALITVILLAVVFWLYKRQLREFNDWDFNSEPHWDWRRILIAVVGIVLITLLSYTMMQLVSGGKTISANQKELNRISLQSGNLYKIMVCFVAPFCEETIFRGMFFNTFFTRNTFLNKWVGILVSGFVFAYMHDPRLTKFILVYWVLGCVLGWVYMTTKDLRYSMMTHMAYNLLGFL</sequence>
<evidence type="ECO:0000313" key="7">
    <source>
        <dbReference type="Proteomes" id="UP000325393"/>
    </source>
</evidence>
<dbReference type="Pfam" id="PF02517">
    <property type="entry name" value="Rce1-like"/>
    <property type="match status" value="1"/>
</dbReference>
<reference evidence="5 7" key="2">
    <citation type="submission" date="2019-09" db="EMBL/GenBank/DDBJ databases">
        <title>Genome sequencing of Lactobacillus acetotolerans.</title>
        <authorList>
            <person name="Kim K."/>
        </authorList>
    </citation>
    <scope>NUCLEOTIDE SEQUENCE [LARGE SCALE GENOMIC DNA]</scope>
    <source>
        <strain evidence="5 7">LA749</strain>
    </source>
</reference>
<keyword evidence="2" id="KW-0812">Transmembrane</keyword>
<dbReference type="Proteomes" id="UP000325393">
    <property type="component" value="Chromosome"/>
</dbReference>
<keyword evidence="2" id="KW-0472">Membrane</keyword>
<dbReference type="EMBL" id="AP014808">
    <property type="protein sequence ID" value="BAQ57968.1"/>
    <property type="molecule type" value="Genomic_DNA"/>
</dbReference>
<dbReference type="GeneID" id="78212927"/>
<feature type="transmembrane region" description="Helical" evidence="2">
    <location>
        <begin position="6"/>
        <end position="30"/>
    </location>
</feature>
<feature type="transmembrane region" description="Helical" evidence="2">
    <location>
        <begin position="162"/>
        <end position="179"/>
    </location>
</feature>
<feature type="transmembrane region" description="Helical" evidence="2">
    <location>
        <begin position="42"/>
        <end position="64"/>
    </location>
</feature>
<dbReference type="InterPro" id="IPR003675">
    <property type="entry name" value="Rce1/LyrA-like_dom"/>
</dbReference>
<name>A0A0D6A566_9LACO</name>
<gene>
    <name evidence="5" type="ORF">LA749_08000</name>
    <name evidence="4" type="ORF">LBAT_1579</name>
</gene>
<dbReference type="GO" id="GO:0006508">
    <property type="term" value="P:proteolysis"/>
    <property type="evidence" value="ECO:0007669"/>
    <property type="project" value="UniProtKB-KW"/>
</dbReference>
<evidence type="ECO:0000313" key="4">
    <source>
        <dbReference type="EMBL" id="BAQ57968.1"/>
    </source>
</evidence>
<evidence type="ECO:0000256" key="1">
    <source>
        <dbReference type="ARBA" id="ARBA00009067"/>
    </source>
</evidence>
<dbReference type="PANTHER" id="PTHR36435:SF1">
    <property type="entry name" value="CAAX AMINO TERMINAL PROTEASE FAMILY PROTEIN"/>
    <property type="match status" value="1"/>
</dbReference>
<feature type="domain" description="CAAX prenyl protease 2/Lysostaphin resistance protein A-like" evidence="3">
    <location>
        <begin position="134"/>
        <end position="221"/>
    </location>
</feature>
<evidence type="ECO:0000259" key="3">
    <source>
        <dbReference type="Pfam" id="PF02517"/>
    </source>
</evidence>
<dbReference type="Proteomes" id="UP000035709">
    <property type="component" value="Chromosome"/>
</dbReference>
<proteinExistence type="inferred from homology"/>
<evidence type="ECO:0000313" key="6">
    <source>
        <dbReference type="Proteomes" id="UP000035709"/>
    </source>
</evidence>
<dbReference type="PATRIC" id="fig|1600.4.peg.1612"/>
<dbReference type="GO" id="GO:0008237">
    <property type="term" value="F:metallopeptidase activity"/>
    <property type="evidence" value="ECO:0007669"/>
    <property type="project" value="UniProtKB-KW"/>
</dbReference>
<keyword evidence="5" id="KW-0645">Protease</keyword>
<dbReference type="GO" id="GO:0004175">
    <property type="term" value="F:endopeptidase activity"/>
    <property type="evidence" value="ECO:0007669"/>
    <property type="project" value="UniProtKB-ARBA"/>
</dbReference>
<keyword evidence="2" id="KW-1133">Transmembrane helix</keyword>
<keyword evidence="6" id="KW-1185">Reference proteome</keyword>
<reference evidence="4 6" key="1">
    <citation type="submission" date="2015-03" db="EMBL/GenBank/DDBJ databases">
        <title>Complete genome sequence of Lactobacillus acetotolerans NBRC 13120.</title>
        <authorList>
            <person name="Toh H."/>
            <person name="Morita H."/>
            <person name="Fujita N."/>
        </authorList>
    </citation>
    <scope>NUCLEOTIDE SEQUENCE [LARGE SCALE GENOMIC DNA]</scope>
    <source>
        <strain evidence="4 6">NBRC 13120</strain>
    </source>
</reference>
<dbReference type="AlphaFoldDB" id="A0A0D6A566"/>
<keyword evidence="5" id="KW-0378">Hydrolase</keyword>
<evidence type="ECO:0000313" key="5">
    <source>
        <dbReference type="EMBL" id="QFG51915.1"/>
    </source>
</evidence>
<feature type="transmembrane region" description="Helical" evidence="2">
    <location>
        <begin position="185"/>
        <end position="203"/>
    </location>
</feature>
<accession>A0A0D6A566</accession>
<dbReference type="OrthoDB" id="8607342at2"/>
<dbReference type="KEGG" id="lae:LBAT_1579"/>
<dbReference type="STRING" id="1600.LBAT_1579"/>
<protein>
    <submittedName>
        <fullName evidence="5">CPBP family intramembrane metalloprotease</fullName>
    </submittedName>
</protein>
<dbReference type="InterPro" id="IPR052710">
    <property type="entry name" value="CAAX_protease"/>
</dbReference>
<dbReference type="GO" id="GO:0080120">
    <property type="term" value="P:CAAX-box protein maturation"/>
    <property type="evidence" value="ECO:0007669"/>
    <property type="project" value="UniProtKB-ARBA"/>
</dbReference>
<dbReference type="PANTHER" id="PTHR36435">
    <property type="entry name" value="SLR1288 PROTEIN"/>
    <property type="match status" value="1"/>
</dbReference>